<dbReference type="EMBL" id="BK015301">
    <property type="protein sequence ID" value="DAE00294.1"/>
    <property type="molecule type" value="Genomic_DNA"/>
</dbReference>
<protein>
    <submittedName>
        <fullName evidence="1">Uncharacterized protein</fullName>
    </submittedName>
</protein>
<proteinExistence type="predicted"/>
<reference evidence="1" key="1">
    <citation type="journal article" date="2021" name="Proc. Natl. Acad. Sci. U.S.A.">
        <title>A Catalog of Tens of Thousands of Viruses from Human Metagenomes Reveals Hidden Associations with Chronic Diseases.</title>
        <authorList>
            <person name="Tisza M.J."/>
            <person name="Buck C.B."/>
        </authorList>
    </citation>
    <scope>NUCLEOTIDE SEQUENCE</scope>
    <source>
        <strain evidence="1">CtLnO19</strain>
    </source>
</reference>
<organism evidence="1">
    <name type="scientific">Myoviridae sp. ctLnO19</name>
    <dbReference type="NCBI Taxonomy" id="2825085"/>
    <lineage>
        <taxon>Viruses</taxon>
        <taxon>Duplodnaviria</taxon>
        <taxon>Heunggongvirae</taxon>
        <taxon>Uroviricota</taxon>
        <taxon>Caudoviricetes</taxon>
    </lineage>
</organism>
<accession>A0A8S5NZP0</accession>
<sequence>MVIYIDREECTPLQTPIKPDELFSGSYEELMETIHNKMANRFR</sequence>
<evidence type="ECO:0000313" key="1">
    <source>
        <dbReference type="EMBL" id="DAE00294.1"/>
    </source>
</evidence>
<name>A0A8S5NZP0_9CAUD</name>